<dbReference type="EMBL" id="QWKP01000139">
    <property type="protein sequence ID" value="RHA43803.1"/>
    <property type="molecule type" value="Genomic_DNA"/>
</dbReference>
<sequence>MPDAACRCVGHDGAVTTTSTTGSEPARRLRSALFVDFDNVYLGLLRIDPVAAEQFATEPGQWLDRLEAGVDADGPFQRRFLVRLCYLNPAAFSQFRPNFLRAGFRVVDCPSLTQQGKSSADIYLVLDAVDAISGVTHYDEFVIASADADFTPLALRCRAADRRVSIITAGPVAGAYRAVADTVVSADELAELVLPERAAATVAAPGEASEATVPAKAPRARTARATESAPAEKPATTPRKAKAPKAAAAAPVSKARAVVVQRVRTSVRPLHASTVAQLAQNADDELASTNWAGAGSFLAWLARDVPEVASATKPAPGWVWDPARFGEADLPQPGGQVNSAAISRQVVAVTDTPGLTTAQYGTLLTALADDLANEPFERVATSRRVREACQAAGAPVGRASVNVVLGGIVFAGLDLATAPSAEQCARAWADNVIGLCRGARMELSPADVAAIRSWVGGGLLDS</sequence>
<gene>
    <name evidence="3" type="ORF">D1825_04450</name>
</gene>
<feature type="domain" description="NYN" evidence="2">
    <location>
        <begin position="30"/>
        <end position="185"/>
    </location>
</feature>
<evidence type="ECO:0000313" key="4">
    <source>
        <dbReference type="Proteomes" id="UP000283374"/>
    </source>
</evidence>
<evidence type="ECO:0000256" key="1">
    <source>
        <dbReference type="SAM" id="MobiDB-lite"/>
    </source>
</evidence>
<dbReference type="Gene3D" id="3.40.50.1010">
    <property type="entry name" value="5'-nuclease"/>
    <property type="match status" value="1"/>
</dbReference>
<dbReference type="InterPro" id="IPR021139">
    <property type="entry name" value="NYN"/>
</dbReference>
<dbReference type="Pfam" id="PF01936">
    <property type="entry name" value="NYN"/>
    <property type="match status" value="1"/>
</dbReference>
<accession>A0A413RPF1</accession>
<feature type="region of interest" description="Disordered" evidence="1">
    <location>
        <begin position="203"/>
        <end position="249"/>
    </location>
</feature>
<dbReference type="Proteomes" id="UP000283374">
    <property type="component" value="Unassembled WGS sequence"/>
</dbReference>
<name>A0A413RPF1_9CELL</name>
<evidence type="ECO:0000313" key="3">
    <source>
        <dbReference type="EMBL" id="RHA43803.1"/>
    </source>
</evidence>
<protein>
    <submittedName>
        <fullName evidence="3">NYN domain-containing protein</fullName>
    </submittedName>
</protein>
<dbReference type="GO" id="GO:0004540">
    <property type="term" value="F:RNA nuclease activity"/>
    <property type="evidence" value="ECO:0007669"/>
    <property type="project" value="InterPro"/>
</dbReference>
<evidence type="ECO:0000259" key="2">
    <source>
        <dbReference type="Pfam" id="PF01936"/>
    </source>
</evidence>
<dbReference type="AlphaFoldDB" id="A0A413RPF1"/>
<dbReference type="PANTHER" id="PTHR35811">
    <property type="entry name" value="SLR1870 PROTEIN"/>
    <property type="match status" value="1"/>
</dbReference>
<comment type="caution">
    <text evidence="3">The sequence shown here is derived from an EMBL/GenBank/DDBJ whole genome shotgun (WGS) entry which is preliminary data.</text>
</comment>
<proteinExistence type="predicted"/>
<organism evidence="3 4">
    <name type="scientific">Cellulomonas rhizosphaerae</name>
    <dbReference type="NCBI Taxonomy" id="2293719"/>
    <lineage>
        <taxon>Bacteria</taxon>
        <taxon>Bacillati</taxon>
        <taxon>Actinomycetota</taxon>
        <taxon>Actinomycetes</taxon>
        <taxon>Micrococcales</taxon>
        <taxon>Cellulomonadaceae</taxon>
        <taxon>Cellulomonas</taxon>
    </lineage>
</organism>
<dbReference type="PANTHER" id="PTHR35811:SF1">
    <property type="entry name" value="HTH OST-TYPE DOMAIN-CONTAINING PROTEIN"/>
    <property type="match status" value="1"/>
</dbReference>
<keyword evidence="4" id="KW-1185">Reference proteome</keyword>
<feature type="compositionally biased region" description="Low complexity" evidence="1">
    <location>
        <begin position="223"/>
        <end position="249"/>
    </location>
</feature>
<reference evidence="3 4" key="1">
    <citation type="submission" date="2018-08" db="EMBL/GenBank/DDBJ databases">
        <title>Cellulomonas rhizosphaerae sp. nov., a novel actinomycete isolated from soil.</title>
        <authorList>
            <person name="Tian Y."/>
        </authorList>
    </citation>
    <scope>NUCLEOTIDE SEQUENCE [LARGE SCALE GENOMIC DNA]</scope>
    <source>
        <strain evidence="3 4">NEAU-TCZ24</strain>
    </source>
</reference>